<dbReference type="EMBL" id="SMMG02000007">
    <property type="protein sequence ID" value="KAA3466875.1"/>
    <property type="molecule type" value="Genomic_DNA"/>
</dbReference>
<evidence type="ECO:0000313" key="1">
    <source>
        <dbReference type="EMBL" id="KAA3466875.1"/>
    </source>
</evidence>
<dbReference type="InterPro" id="IPR032567">
    <property type="entry name" value="RTL1-rel"/>
</dbReference>
<dbReference type="OrthoDB" id="1702664at2759"/>
<dbReference type="Gene3D" id="3.30.70.270">
    <property type="match status" value="1"/>
</dbReference>
<comment type="caution">
    <text evidence="1">The sequence shown here is derived from an EMBL/GenBank/DDBJ whole genome shotgun (WGS) entry which is preliminary data.</text>
</comment>
<dbReference type="Pfam" id="PF08284">
    <property type="entry name" value="RVP_2"/>
    <property type="match status" value="1"/>
</dbReference>
<name>A0A5B6VCF6_9ROSI</name>
<dbReference type="Proteomes" id="UP000325315">
    <property type="component" value="Unassembled WGS sequence"/>
</dbReference>
<dbReference type="InterPro" id="IPR043128">
    <property type="entry name" value="Rev_trsase/Diguanyl_cyclase"/>
</dbReference>
<organism evidence="1 2">
    <name type="scientific">Gossypium australe</name>
    <dbReference type="NCBI Taxonomy" id="47621"/>
    <lineage>
        <taxon>Eukaryota</taxon>
        <taxon>Viridiplantae</taxon>
        <taxon>Streptophyta</taxon>
        <taxon>Embryophyta</taxon>
        <taxon>Tracheophyta</taxon>
        <taxon>Spermatophyta</taxon>
        <taxon>Magnoliopsida</taxon>
        <taxon>eudicotyledons</taxon>
        <taxon>Gunneridae</taxon>
        <taxon>Pentapetalae</taxon>
        <taxon>rosids</taxon>
        <taxon>malvids</taxon>
        <taxon>Malvales</taxon>
        <taxon>Malvaceae</taxon>
        <taxon>Malvoideae</taxon>
        <taxon>Gossypium</taxon>
    </lineage>
</organism>
<dbReference type="Gene3D" id="3.10.10.10">
    <property type="entry name" value="HIV Type 1 Reverse Transcriptase, subunit A, domain 1"/>
    <property type="match status" value="1"/>
</dbReference>
<proteinExistence type="predicted"/>
<reference evidence="2" key="1">
    <citation type="journal article" date="2019" name="Plant Biotechnol. J.">
        <title>Genome sequencing of the Australian wild diploid species Gossypium australe highlights disease resistance and delayed gland morphogenesis.</title>
        <authorList>
            <person name="Cai Y."/>
            <person name="Cai X."/>
            <person name="Wang Q."/>
            <person name="Wang P."/>
            <person name="Zhang Y."/>
            <person name="Cai C."/>
            <person name="Xu Y."/>
            <person name="Wang K."/>
            <person name="Zhou Z."/>
            <person name="Wang C."/>
            <person name="Geng S."/>
            <person name="Li B."/>
            <person name="Dong Q."/>
            <person name="Hou Y."/>
            <person name="Wang H."/>
            <person name="Ai P."/>
            <person name="Liu Z."/>
            <person name="Yi F."/>
            <person name="Sun M."/>
            <person name="An G."/>
            <person name="Cheng J."/>
            <person name="Zhang Y."/>
            <person name="Shi Q."/>
            <person name="Xie Y."/>
            <person name="Shi X."/>
            <person name="Chang Y."/>
            <person name="Huang F."/>
            <person name="Chen Y."/>
            <person name="Hong S."/>
            <person name="Mi L."/>
            <person name="Sun Q."/>
            <person name="Zhang L."/>
            <person name="Zhou B."/>
            <person name="Peng R."/>
            <person name="Zhang X."/>
            <person name="Liu F."/>
        </authorList>
    </citation>
    <scope>NUCLEOTIDE SEQUENCE [LARGE SCALE GENOMIC DNA]</scope>
    <source>
        <strain evidence="2">cv. PA1801</strain>
    </source>
</reference>
<accession>A0A5B6VCF6</accession>
<dbReference type="InterPro" id="IPR043502">
    <property type="entry name" value="DNA/RNA_pol_sf"/>
</dbReference>
<dbReference type="AlphaFoldDB" id="A0A5B6VCF6"/>
<dbReference type="PANTHER" id="PTHR15503">
    <property type="entry name" value="LDOC1 RELATED"/>
    <property type="match status" value="1"/>
</dbReference>
<protein>
    <submittedName>
        <fullName evidence="1">Transposon Ty3-I Gag-Pol polyprotein</fullName>
    </submittedName>
</protein>
<dbReference type="PANTHER" id="PTHR15503:SF45">
    <property type="entry name" value="RNA-DIRECTED DNA POLYMERASE HOMOLOG"/>
    <property type="match status" value="1"/>
</dbReference>
<sequence>MLFPFNGFDVILSIDWLSLHDDVVNCRQKHIVLKCVSGELVSMPTAKLVPTVCDFADVFSEELLGLQPIREVEFSIELKGFVRPSVSPWGAELLFVKNNDESMRLCIDYQQLNKVTIKNKYLLPCIDYLFDQLKGVIVFLKIDLHSGYYQLRVKDLDYVAFIDNILIYSTKEIEHA</sequence>
<dbReference type="CDD" id="cd01647">
    <property type="entry name" value="RT_LTR"/>
    <property type="match status" value="1"/>
</dbReference>
<keyword evidence="2" id="KW-1185">Reference proteome</keyword>
<dbReference type="SUPFAM" id="SSF56672">
    <property type="entry name" value="DNA/RNA polymerases"/>
    <property type="match status" value="1"/>
</dbReference>
<evidence type="ECO:0000313" key="2">
    <source>
        <dbReference type="Proteomes" id="UP000325315"/>
    </source>
</evidence>
<gene>
    <name evidence="1" type="ORF">EPI10_001936</name>
</gene>